<evidence type="ECO:0000259" key="10">
    <source>
        <dbReference type="PROSITE" id="PS50847"/>
    </source>
</evidence>
<dbReference type="Pfam" id="PF00746">
    <property type="entry name" value="Gram_pos_anchor"/>
    <property type="match status" value="1"/>
</dbReference>
<sequence>MKQRISTIIIVGILFFQSLSAYPLMIEAVENENAKKNLNKSNSLKQSPNKTTLQDGDTYAKVFPDTALAQSIAKAATGSEDTTQLVNQADLNKIIILTANAKGIIDLTGMDLLVKATTINLNNNQITDASPLTQLPNLVKLDLSDNQISTITLNAENQLPKLTTLDIQNNPTLTVIDIEDQPKLVNVYTPKSSGFINLTTVIAKNNPQLLNMGYFGVEGVYYGNIPTLSKVEMVNLPKVTALKFEHSKIKNAVLDNLPSVTSVRLQNNSLQSDSIIQNMPKLMTLNLLNNKLTDIDMLKELPAVTSMDIGFNAISVLPSDLPTIMPNLKILTAGSQLIVLEKVVVLDDLVIDNKISNMGAIVQPTSISDRGTYANNQITWSYKALKNLDLVQYGFSEVINMTGVKGSFTGTIRQQVKASTVPIISTDAEIRYPQRIEKTETEFLSDIQAQTNDETPVTSNFESIVNLKKVGKYVVTISAVNIDGVKAIPKEVTVYVDPVPAANVTVQYEDTAKKKIAESVILTGYIGEDYHSSVKEIAGYTLTETPANAEGGFSAGEQTVTYVYSKDIIPAANITVQYVDEEGNELAPSEILLGNIDEVYQSSAKEIAGYTLTETPANAQGIFSAAEQTVRYVYSKDPVPAANITVQYVDEEGNELAPSEILLGNIGEGYHSSEKEILDYTLTKTPANAQGEFSAEEQTVTYIYSKNLVPAADITVQYVDEAGNELATSDTLSGNVDDDYTTTAKVISGYGLIEIPSNETGKFSETSQTVTYVYRTSKNEAISAKDVTVQYIDENQNELAMSDVLSGGIGEIYSTEAKEIKGYTLIKTPANATGKFMQEEQTIKYIYQAEKADSMFEIDVISDTSAGSSAITTKNKLSLPLTGDLQSNLILGFGLLLALFSSIWLYKNNRKKKN</sequence>
<evidence type="ECO:0000256" key="4">
    <source>
        <dbReference type="ARBA" id="ARBA00022525"/>
    </source>
</evidence>
<dbReference type="Pfam" id="PF12799">
    <property type="entry name" value="LRR_4"/>
    <property type="match status" value="1"/>
</dbReference>
<evidence type="ECO:0000313" key="11">
    <source>
        <dbReference type="EMBL" id="MBC2329367.1"/>
    </source>
</evidence>
<dbReference type="InterPro" id="IPR032675">
    <property type="entry name" value="LRR_dom_sf"/>
</dbReference>
<dbReference type="Pfam" id="PF13855">
    <property type="entry name" value="LRR_8"/>
    <property type="match status" value="1"/>
</dbReference>
<proteinExistence type="inferred from homology"/>
<dbReference type="InterPro" id="IPR009459">
    <property type="entry name" value="MucBP_dom"/>
</dbReference>
<dbReference type="SUPFAM" id="SSF81296">
    <property type="entry name" value="E set domains"/>
    <property type="match status" value="1"/>
</dbReference>
<comment type="caution">
    <text evidence="11">The sequence shown here is derived from an EMBL/GenBank/DDBJ whole genome shotgun (WGS) entry which is preliminary data.</text>
</comment>
<dbReference type="InterPro" id="IPR019931">
    <property type="entry name" value="LPXTG_anchor"/>
</dbReference>
<dbReference type="Proteomes" id="UP000572016">
    <property type="component" value="Unassembled WGS sequence"/>
</dbReference>
<evidence type="ECO:0000256" key="1">
    <source>
        <dbReference type="ARBA" id="ARBA00004168"/>
    </source>
</evidence>
<dbReference type="InterPro" id="IPR012569">
    <property type="entry name" value="Inl_IR"/>
</dbReference>
<dbReference type="Pfam" id="PF18981">
    <property type="entry name" value="InlK_D3"/>
    <property type="match status" value="1"/>
</dbReference>
<comment type="similarity">
    <text evidence="2">Belongs to the internalin family.</text>
</comment>
<keyword evidence="5" id="KW-0433">Leucine-rich repeat</keyword>
<dbReference type="Gene3D" id="3.80.10.10">
    <property type="entry name" value="Ribonuclease Inhibitor"/>
    <property type="match status" value="2"/>
</dbReference>
<dbReference type="RefSeq" id="WP_185637300.1">
    <property type="nucleotide sequence ID" value="NZ_JAATOD010000001.1"/>
</dbReference>
<evidence type="ECO:0000256" key="6">
    <source>
        <dbReference type="ARBA" id="ARBA00022729"/>
    </source>
</evidence>
<keyword evidence="6" id="KW-0732">Signal</keyword>
<evidence type="ECO:0000313" key="12">
    <source>
        <dbReference type="Proteomes" id="UP000572016"/>
    </source>
</evidence>
<dbReference type="InterPro" id="IPR014756">
    <property type="entry name" value="Ig_E-set"/>
</dbReference>
<keyword evidence="7" id="KW-0677">Repeat</keyword>
<name>A0A7X1DMR4_9LIST</name>
<keyword evidence="4" id="KW-0964">Secreted</keyword>
<dbReference type="Pfam" id="PF08191">
    <property type="entry name" value="LRR_adjacent"/>
    <property type="match status" value="1"/>
</dbReference>
<organism evidence="11 12">
    <name type="scientific">Listeria swaminathanii</name>
    <dbReference type="NCBI Taxonomy" id="2713501"/>
    <lineage>
        <taxon>Bacteria</taxon>
        <taxon>Bacillati</taxon>
        <taxon>Bacillota</taxon>
        <taxon>Bacilli</taxon>
        <taxon>Bacillales</taxon>
        <taxon>Listeriaceae</taxon>
        <taxon>Listeria</taxon>
    </lineage>
</organism>
<dbReference type="Gene3D" id="3.10.20.320">
    <property type="entry name" value="Putative peptidoglycan bound protein (lpxtg motif)"/>
    <property type="match status" value="5"/>
</dbReference>
<evidence type="ECO:0000256" key="5">
    <source>
        <dbReference type="ARBA" id="ARBA00022614"/>
    </source>
</evidence>
<dbReference type="InterPro" id="IPR013783">
    <property type="entry name" value="Ig-like_fold"/>
</dbReference>
<feature type="transmembrane region" description="Helical" evidence="9">
    <location>
        <begin position="889"/>
        <end position="906"/>
    </location>
</feature>
<dbReference type="InterPro" id="IPR044056">
    <property type="entry name" value="InlI_Ig-like"/>
</dbReference>
<gene>
    <name evidence="11" type="ORF">HCX62_04800</name>
</gene>
<dbReference type="EMBL" id="JAATOD010000001">
    <property type="protein sequence ID" value="MBC2329367.1"/>
    <property type="molecule type" value="Genomic_DNA"/>
</dbReference>
<evidence type="ECO:0000256" key="8">
    <source>
        <dbReference type="ARBA" id="ARBA00023088"/>
    </source>
</evidence>
<protein>
    <submittedName>
        <fullName evidence="11">LapB repeat-containing protein</fullName>
    </submittedName>
</protein>
<dbReference type="InterPro" id="IPR050836">
    <property type="entry name" value="SDS22/Internalin_LRR"/>
</dbReference>
<keyword evidence="8" id="KW-0572">Peptidoglycan-anchor</keyword>
<feature type="domain" description="Gram-positive cocci surface proteins LPxTG" evidence="10">
    <location>
        <begin position="879"/>
        <end position="914"/>
    </location>
</feature>
<dbReference type="NCBIfam" id="NF033932">
    <property type="entry name" value="LapB_rpt_80"/>
    <property type="match status" value="1"/>
</dbReference>
<evidence type="ECO:0000256" key="7">
    <source>
        <dbReference type="ARBA" id="ARBA00022737"/>
    </source>
</evidence>
<dbReference type="PANTHER" id="PTHR46652:SF3">
    <property type="entry name" value="LEUCINE-RICH REPEAT-CONTAINING PROTEIN 9"/>
    <property type="match status" value="1"/>
</dbReference>
<dbReference type="InterPro" id="IPR014755">
    <property type="entry name" value="Cu-Rt/internalin_Ig-like"/>
</dbReference>
<keyword evidence="9" id="KW-0472">Membrane</keyword>
<dbReference type="AlphaFoldDB" id="A0A7X1DMR4"/>
<dbReference type="Gene3D" id="2.60.40.1220">
    <property type="match status" value="1"/>
</dbReference>
<dbReference type="InterPro" id="IPR003591">
    <property type="entry name" value="Leu-rich_rpt_typical-subtyp"/>
</dbReference>
<dbReference type="InterPro" id="IPR025875">
    <property type="entry name" value="Leu-rich_rpt_4"/>
</dbReference>
<evidence type="ECO:0000256" key="3">
    <source>
        <dbReference type="ARBA" id="ARBA00022512"/>
    </source>
</evidence>
<keyword evidence="9" id="KW-0812">Transmembrane</keyword>
<dbReference type="PROSITE" id="PS50847">
    <property type="entry name" value="GRAM_POS_ANCHORING"/>
    <property type="match status" value="1"/>
</dbReference>
<dbReference type="PANTHER" id="PTHR46652">
    <property type="entry name" value="LEUCINE-RICH REPEAT AND IQ DOMAIN-CONTAINING PROTEIN 1-RELATED"/>
    <property type="match status" value="1"/>
</dbReference>
<evidence type="ECO:0000256" key="2">
    <source>
        <dbReference type="ARBA" id="ARBA00009432"/>
    </source>
</evidence>
<dbReference type="NCBIfam" id="TIGR01167">
    <property type="entry name" value="LPXTG_anchor"/>
    <property type="match status" value="1"/>
</dbReference>
<evidence type="ECO:0000256" key="9">
    <source>
        <dbReference type="SAM" id="Phobius"/>
    </source>
</evidence>
<comment type="subcellular location">
    <subcellularLocation>
        <location evidence="1">Secreted</location>
        <location evidence="1">Cell wall</location>
        <topology evidence="1">Peptidoglycan-anchor</topology>
    </subcellularLocation>
</comment>
<dbReference type="SMART" id="SM00369">
    <property type="entry name" value="LRR_TYP"/>
    <property type="match status" value="3"/>
</dbReference>
<keyword evidence="3" id="KW-0134">Cell wall</keyword>
<reference evidence="11 12" key="1">
    <citation type="submission" date="2020-03" db="EMBL/GenBank/DDBJ databases">
        <title>Soil Listeria distribution.</title>
        <authorList>
            <person name="Liao J."/>
            <person name="Wiedmann M."/>
        </authorList>
    </citation>
    <scope>NUCLEOTIDE SEQUENCE [LARGE SCALE GENOMIC DNA]</scope>
    <source>
        <strain evidence="11 12">FSL L7-0020</strain>
    </source>
</reference>
<dbReference type="Pfam" id="PF06458">
    <property type="entry name" value="MucBP"/>
    <property type="match status" value="5"/>
</dbReference>
<dbReference type="SUPFAM" id="SSF52058">
    <property type="entry name" value="L domain-like"/>
    <property type="match status" value="1"/>
</dbReference>
<dbReference type="Gene3D" id="1.10.8.390">
    <property type="entry name" value="Internalin N-terminal Cap domain-like"/>
    <property type="match status" value="1"/>
</dbReference>
<dbReference type="InterPro" id="IPR001611">
    <property type="entry name" value="Leu-rich_rpt"/>
</dbReference>
<accession>A0A7X1DMR4</accession>
<dbReference type="Gene3D" id="2.60.40.10">
    <property type="entry name" value="Immunoglobulins"/>
    <property type="match status" value="1"/>
</dbReference>
<keyword evidence="9" id="KW-1133">Transmembrane helix</keyword>
<dbReference type="PROSITE" id="PS51450">
    <property type="entry name" value="LRR"/>
    <property type="match status" value="2"/>
</dbReference>